<keyword evidence="3" id="KW-1185">Reference proteome</keyword>
<dbReference type="EMBL" id="BPLR01015636">
    <property type="protein sequence ID" value="GIY77499.1"/>
    <property type="molecule type" value="Genomic_DNA"/>
</dbReference>
<proteinExistence type="predicted"/>
<evidence type="ECO:0000313" key="3">
    <source>
        <dbReference type="Proteomes" id="UP001054945"/>
    </source>
</evidence>
<evidence type="ECO:0000256" key="1">
    <source>
        <dbReference type="SAM" id="MobiDB-lite"/>
    </source>
</evidence>
<reference evidence="2 3" key="1">
    <citation type="submission" date="2021-06" db="EMBL/GenBank/DDBJ databases">
        <title>Caerostris extrusa draft genome.</title>
        <authorList>
            <person name="Kono N."/>
            <person name="Arakawa K."/>
        </authorList>
    </citation>
    <scope>NUCLEOTIDE SEQUENCE [LARGE SCALE GENOMIC DNA]</scope>
</reference>
<feature type="compositionally biased region" description="Polar residues" evidence="1">
    <location>
        <begin position="113"/>
        <end position="130"/>
    </location>
</feature>
<dbReference type="Proteomes" id="UP001054945">
    <property type="component" value="Unassembled WGS sequence"/>
</dbReference>
<accession>A0AAV4W5L6</accession>
<feature type="region of interest" description="Disordered" evidence="1">
    <location>
        <begin position="78"/>
        <end position="130"/>
    </location>
</feature>
<name>A0AAV4W5L6_CAEEX</name>
<evidence type="ECO:0000313" key="2">
    <source>
        <dbReference type="EMBL" id="GIY77499.1"/>
    </source>
</evidence>
<protein>
    <submittedName>
        <fullName evidence="2">Uncharacterized protein</fullName>
    </submittedName>
</protein>
<dbReference type="AlphaFoldDB" id="A0AAV4W5L6"/>
<gene>
    <name evidence="2" type="ORF">CEXT_306151</name>
</gene>
<feature type="compositionally biased region" description="Basic residues" evidence="1">
    <location>
        <begin position="90"/>
        <end position="101"/>
    </location>
</feature>
<sequence>MSKGFAELTNYVTQSSRRSLFPHHANINSFLPAPLLTRATDYGCHKTPMGIVQHTQYYIIHFIFLLYNPPEWLLKRKPIPNTSAYGSRERAKRRLSARRPFHLSQGAPAGGSKRNSIKLTLTRPRSTFEK</sequence>
<comment type="caution">
    <text evidence="2">The sequence shown here is derived from an EMBL/GenBank/DDBJ whole genome shotgun (WGS) entry which is preliminary data.</text>
</comment>
<organism evidence="2 3">
    <name type="scientific">Caerostris extrusa</name>
    <name type="common">Bark spider</name>
    <name type="synonym">Caerostris bankana</name>
    <dbReference type="NCBI Taxonomy" id="172846"/>
    <lineage>
        <taxon>Eukaryota</taxon>
        <taxon>Metazoa</taxon>
        <taxon>Ecdysozoa</taxon>
        <taxon>Arthropoda</taxon>
        <taxon>Chelicerata</taxon>
        <taxon>Arachnida</taxon>
        <taxon>Araneae</taxon>
        <taxon>Araneomorphae</taxon>
        <taxon>Entelegynae</taxon>
        <taxon>Araneoidea</taxon>
        <taxon>Araneidae</taxon>
        <taxon>Caerostris</taxon>
    </lineage>
</organism>